<gene>
    <name evidence="1" type="ORF">Hyperionvirus14_39</name>
</gene>
<accession>A0A3G5A9L6</accession>
<proteinExistence type="predicted"/>
<evidence type="ECO:0000313" key="1">
    <source>
        <dbReference type="EMBL" id="AYV83950.1"/>
    </source>
</evidence>
<reference evidence="1" key="1">
    <citation type="submission" date="2018-10" db="EMBL/GenBank/DDBJ databases">
        <title>Hidden diversity of soil giant viruses.</title>
        <authorList>
            <person name="Schulz F."/>
            <person name="Alteio L."/>
            <person name="Goudeau D."/>
            <person name="Ryan E.M."/>
            <person name="Malmstrom R.R."/>
            <person name="Blanchard J."/>
            <person name="Woyke T."/>
        </authorList>
    </citation>
    <scope>NUCLEOTIDE SEQUENCE</scope>
    <source>
        <strain evidence="1">HYV1</strain>
    </source>
</reference>
<protein>
    <submittedName>
        <fullName evidence="1">Uncharacterized protein</fullName>
    </submittedName>
</protein>
<dbReference type="EMBL" id="MK072396">
    <property type="protein sequence ID" value="AYV83950.1"/>
    <property type="molecule type" value="Genomic_DNA"/>
</dbReference>
<sequence length="173" mass="19722">MGDVIRRAKFFGDQLILLRGEYFSLREMHQFILNNFLRVYDSQSWRVVIREFVVKLGVRSVLASREEIKMLKREGVVGLRTPKTLLIHCVDAYTVIGSLTRGKNGYRWKPSRLAELKNVIEGEEKVDARPVVPPPPPDDGIVPIPNDIKPPFSLDMPPVPPVLFSSLLTIFKI</sequence>
<organism evidence="1">
    <name type="scientific">Hyperionvirus sp</name>
    <dbReference type="NCBI Taxonomy" id="2487770"/>
    <lineage>
        <taxon>Viruses</taxon>
        <taxon>Varidnaviria</taxon>
        <taxon>Bamfordvirae</taxon>
        <taxon>Nucleocytoviricota</taxon>
        <taxon>Megaviricetes</taxon>
        <taxon>Imitervirales</taxon>
        <taxon>Mimiviridae</taxon>
        <taxon>Klosneuvirinae</taxon>
    </lineage>
</organism>
<name>A0A3G5A9L6_9VIRU</name>